<gene>
    <name evidence="1" type="ORF">C1I60_07120</name>
</gene>
<dbReference type="AlphaFoldDB" id="A0A4U2Q6I1"/>
<dbReference type="EMBL" id="PNXQ01000007">
    <property type="protein sequence ID" value="TKH45298.1"/>
    <property type="molecule type" value="Genomic_DNA"/>
</dbReference>
<sequence length="76" mass="8935">MSTRQKKRPLFSLMALLFAQQFLNIIKCMEDYGRMDLPRSHSLYIFQLLSAERKKTVAVFRLYGFPCMVDTVVKVN</sequence>
<evidence type="ECO:0000313" key="2">
    <source>
        <dbReference type="Proteomes" id="UP000308114"/>
    </source>
</evidence>
<dbReference type="Proteomes" id="UP000308114">
    <property type="component" value="Unassembled WGS sequence"/>
</dbReference>
<evidence type="ECO:0000313" key="1">
    <source>
        <dbReference type="EMBL" id="TKH45298.1"/>
    </source>
</evidence>
<accession>A0A4U2Q6I1</accession>
<protein>
    <submittedName>
        <fullName evidence="1">Uncharacterized protein</fullName>
    </submittedName>
</protein>
<proteinExistence type="predicted"/>
<name>A0A4U2Q6I1_9BACL</name>
<organism evidence="1 2">
    <name type="scientific">Paenibacillus terrae</name>
    <dbReference type="NCBI Taxonomy" id="159743"/>
    <lineage>
        <taxon>Bacteria</taxon>
        <taxon>Bacillati</taxon>
        <taxon>Bacillota</taxon>
        <taxon>Bacilli</taxon>
        <taxon>Bacillales</taxon>
        <taxon>Paenibacillaceae</taxon>
        <taxon>Paenibacillus</taxon>
    </lineage>
</organism>
<comment type="caution">
    <text evidence="1">The sequence shown here is derived from an EMBL/GenBank/DDBJ whole genome shotgun (WGS) entry which is preliminary data.</text>
</comment>
<reference evidence="1 2" key="1">
    <citation type="submission" date="2018-01" db="EMBL/GenBank/DDBJ databases">
        <title>Bacillales members from the olive rhizosphere are effective biological control agents against Verticillium dahliae.</title>
        <authorList>
            <person name="Gomez-Lama C."/>
            <person name="Legarda G."/>
            <person name="Ruano-Rosa D."/>
            <person name="Pizarro-Tobias P."/>
            <person name="Valverde-Corredor A."/>
            <person name="Niqui J.L."/>
            <person name="Trivino J.C."/>
            <person name="Roca A."/>
            <person name="Mercado-Blanco J."/>
        </authorList>
    </citation>
    <scope>NUCLEOTIDE SEQUENCE [LARGE SCALE GENOMIC DNA]</scope>
    <source>
        <strain evidence="1 2">PIC167</strain>
    </source>
</reference>